<dbReference type="PANTHER" id="PTHR43022:SF1">
    <property type="entry name" value="PROTEIN SMF"/>
    <property type="match status" value="1"/>
</dbReference>
<evidence type="ECO:0000256" key="1">
    <source>
        <dbReference type="ARBA" id="ARBA00006525"/>
    </source>
</evidence>
<dbReference type="EMBL" id="CP016503">
    <property type="protein sequence ID" value="ANV98193.1"/>
    <property type="molecule type" value="Genomic_DNA"/>
</dbReference>
<dbReference type="AlphaFoldDB" id="A0A1B1U5Y5"/>
<dbReference type="PANTHER" id="PTHR43022">
    <property type="entry name" value="PROTEIN SMF"/>
    <property type="match status" value="1"/>
</dbReference>
<evidence type="ECO:0000313" key="4">
    <source>
        <dbReference type="Proteomes" id="UP000092884"/>
    </source>
</evidence>
<evidence type="ECO:0000313" key="3">
    <source>
        <dbReference type="EMBL" id="ANV98193.1"/>
    </source>
</evidence>
<dbReference type="InterPro" id="IPR057666">
    <property type="entry name" value="DrpA_SLOG"/>
</dbReference>
<comment type="similarity">
    <text evidence="1">Belongs to the DprA/Smf family.</text>
</comment>
<dbReference type="InterPro" id="IPR003488">
    <property type="entry name" value="DprA"/>
</dbReference>
<reference evidence="4" key="1">
    <citation type="submission" date="2016-07" db="EMBL/GenBank/DDBJ databases">
        <authorList>
            <person name="Florea S."/>
            <person name="Webb J.S."/>
            <person name="Jaromczyk J."/>
            <person name="Schardl C.L."/>
        </authorList>
    </citation>
    <scope>NUCLEOTIDE SEQUENCE [LARGE SCALE GENOMIC DNA]</scope>
    <source>
        <strain evidence="4">MIT 01-6242</strain>
    </source>
</reference>
<keyword evidence="4" id="KW-1185">Reference proteome</keyword>
<dbReference type="STRING" id="222136.BBW65_04995"/>
<dbReference type="OrthoDB" id="9785707at2"/>
<feature type="domain" description="Smf/DprA SLOG" evidence="2">
    <location>
        <begin position="12"/>
        <end position="196"/>
    </location>
</feature>
<dbReference type="Proteomes" id="UP000092884">
    <property type="component" value="Chromosome"/>
</dbReference>
<accession>A0A1B1U5Y5</accession>
<dbReference type="Gene3D" id="3.40.50.450">
    <property type="match status" value="1"/>
</dbReference>
<name>A0A1B1U5Y5_9HELI</name>
<dbReference type="SUPFAM" id="SSF102405">
    <property type="entry name" value="MCP/YpsA-like"/>
    <property type="match status" value="1"/>
</dbReference>
<dbReference type="NCBIfam" id="TIGR00732">
    <property type="entry name" value="dprA"/>
    <property type="match status" value="1"/>
</dbReference>
<dbReference type="RefSeq" id="WP_066340569.1">
    <property type="nucleotide sequence ID" value="NZ_CP016503.1"/>
</dbReference>
<dbReference type="KEGG" id="het:BBW65_04995"/>
<organism evidence="3 4">
    <name type="scientific">Helicobacter enhydrae</name>
    <dbReference type="NCBI Taxonomy" id="222136"/>
    <lineage>
        <taxon>Bacteria</taxon>
        <taxon>Pseudomonadati</taxon>
        <taxon>Campylobacterota</taxon>
        <taxon>Epsilonproteobacteria</taxon>
        <taxon>Campylobacterales</taxon>
        <taxon>Helicobacteraceae</taxon>
        <taxon>Helicobacter</taxon>
    </lineage>
</organism>
<sequence>MSVCSFQGKIKQFEALENPPQQLFYRGDLTLLDKVKVAIVGTRKPNTYTQVQTQALAKLIAQSGGVVVSGGALGVDILAHQGAYPSTIMVAPTDLNHCYPATNKAWIASIYENALALSEYEANPRPQAYHFLERNRLVVALSDVVVIPQADLRSGSMRSAEIATELNKPLFVFPHRLKESEGTDQLVYEGKAQMIFDFAVWASGFLPCVPSEQEDEVLVFCSKMPTFQEALDRFGSKMYEYELEGKIGRKNGAFYVL</sequence>
<dbReference type="GO" id="GO:0009294">
    <property type="term" value="P:DNA-mediated transformation"/>
    <property type="evidence" value="ECO:0007669"/>
    <property type="project" value="InterPro"/>
</dbReference>
<gene>
    <name evidence="3" type="ORF">BBW65_04995</name>
</gene>
<dbReference type="Pfam" id="PF02481">
    <property type="entry name" value="DNA_processg_A"/>
    <property type="match status" value="1"/>
</dbReference>
<evidence type="ECO:0000259" key="2">
    <source>
        <dbReference type="Pfam" id="PF02481"/>
    </source>
</evidence>
<protein>
    <submittedName>
        <fullName evidence="3">DNA protecting protein DprA</fullName>
    </submittedName>
</protein>
<proteinExistence type="inferred from homology"/>